<keyword evidence="3" id="KW-1185">Reference proteome</keyword>
<dbReference type="EMBL" id="WHJE01000077">
    <property type="protein sequence ID" value="KAE8763368.1"/>
    <property type="molecule type" value="Genomic_DNA"/>
</dbReference>
<dbReference type="SUPFAM" id="SSF50475">
    <property type="entry name" value="FMN-binding split barrel"/>
    <property type="match status" value="1"/>
</dbReference>
<accession>A0A7J5ULW7</accession>
<evidence type="ECO:0000313" key="2">
    <source>
        <dbReference type="EMBL" id="KAE8763368.1"/>
    </source>
</evidence>
<dbReference type="Pfam" id="PF12900">
    <property type="entry name" value="Pyridox_ox_2"/>
    <property type="match status" value="1"/>
</dbReference>
<protein>
    <recommendedName>
        <fullName evidence="4">Pyridoxamine 5'-phosphate oxidase family protein</fullName>
    </recommendedName>
</protein>
<organism evidence="2 3">
    <name type="scientific">Georgenia thermotolerans</name>
    <dbReference type="NCBI Taxonomy" id="527326"/>
    <lineage>
        <taxon>Bacteria</taxon>
        <taxon>Bacillati</taxon>
        <taxon>Actinomycetota</taxon>
        <taxon>Actinomycetes</taxon>
        <taxon>Micrococcales</taxon>
        <taxon>Bogoriellaceae</taxon>
        <taxon>Georgenia</taxon>
    </lineage>
</organism>
<dbReference type="Proteomes" id="UP000451860">
    <property type="component" value="Unassembled WGS sequence"/>
</dbReference>
<dbReference type="InterPro" id="IPR012349">
    <property type="entry name" value="Split_barrel_FMN-bd"/>
</dbReference>
<evidence type="ECO:0000256" key="1">
    <source>
        <dbReference type="SAM" id="MobiDB-lite"/>
    </source>
</evidence>
<evidence type="ECO:0000313" key="3">
    <source>
        <dbReference type="Proteomes" id="UP000451860"/>
    </source>
</evidence>
<name>A0A7J5ULW7_9MICO</name>
<proteinExistence type="predicted"/>
<reference evidence="2 3" key="1">
    <citation type="submission" date="2019-10" db="EMBL/GenBank/DDBJ databases">
        <title>Georgenia wutianyii sp. nov. and Georgenia yuyongxinii sp. nov. isolated from plateau pika (Ochotona curzoniae) in the Qinghai-Tibet plateau of China.</title>
        <authorList>
            <person name="Tian Z."/>
        </authorList>
    </citation>
    <scope>NUCLEOTIDE SEQUENCE [LARGE SCALE GENOMIC DNA]</scope>
    <source>
        <strain evidence="2 3">DSM 21501</strain>
    </source>
</reference>
<dbReference type="InterPro" id="IPR024747">
    <property type="entry name" value="Pyridox_Oxase-rel"/>
</dbReference>
<dbReference type="OrthoDB" id="7062584at2"/>
<comment type="caution">
    <text evidence="2">The sequence shown here is derived from an EMBL/GenBank/DDBJ whole genome shotgun (WGS) entry which is preliminary data.</text>
</comment>
<gene>
    <name evidence="2" type="ORF">GB883_14570</name>
</gene>
<evidence type="ECO:0008006" key="4">
    <source>
        <dbReference type="Google" id="ProtNLM"/>
    </source>
</evidence>
<feature type="region of interest" description="Disordered" evidence="1">
    <location>
        <begin position="1"/>
        <end position="22"/>
    </location>
</feature>
<sequence>MHGSPVQRPAAPDVHQDLDPTRGGARAATLVTDPANATALADERSARPLDALRLRRSRRRWTRGGRAVAATLERLERAECLRLLATAPVAWLAYCDAGRPEMTPVNFAVHDGEVVVRTGYGGKLGAAAADAVMTLGVLGADPATRTGWSVTVSGHTRLAGDPLVDADLPEPGSWVDGRVVTIAVAIERVSGRRIVRPGVRDVRLRRRPGP</sequence>
<dbReference type="AlphaFoldDB" id="A0A7J5ULW7"/>
<dbReference type="Gene3D" id="2.30.110.10">
    <property type="entry name" value="Electron Transport, Fmn-binding Protein, Chain A"/>
    <property type="match status" value="1"/>
</dbReference>